<comment type="similarity">
    <text evidence="2">Belongs to the threonine aldolase family.</text>
</comment>
<keyword evidence="7" id="KW-1185">Reference proteome</keyword>
<sequence>MIDYRSDTVTKPTPEMLQAMISAELGDDVYGDDPTVNALEARMAELSGFEAAMMVNSGTQSNLCALLAHCERGEEYIVGQGYHTYLYEAGGAAVLGSVVPQPIKVSDNGALDFADIAAVIKEDDSHFAKSKLLSLENTHCGKVIPLEYFKQAREFANQHGLDIHLDGARIYNALTAINIELKDICQYVDSISICFSKGLGTPMGSILCGSNEFISKARRIRKMVGGGTRQAGIIAKAMDYALDHNIERLQIDHGNAVLLADLLKESNKLKVTTPQTNMVYIDLDDSIDGVLLAKLLLAEGIQISAGQTLRLVTHLNISTADVIHTADTIKDAISLMSEGV</sequence>
<dbReference type="CDD" id="cd06502">
    <property type="entry name" value="TA_like"/>
    <property type="match status" value="1"/>
</dbReference>
<dbReference type="NCBIfam" id="NF007825">
    <property type="entry name" value="PRK10534.1"/>
    <property type="match status" value="1"/>
</dbReference>
<dbReference type="PIRSF" id="PIRSF017617">
    <property type="entry name" value="Thr_aldolase"/>
    <property type="match status" value="1"/>
</dbReference>
<name>A0ABY9TMM9_9GAMM</name>
<protein>
    <submittedName>
        <fullName evidence="6">Low-specificity L-threonine aldolase</fullName>
        <ecNumber evidence="6">4.1.2.48</ecNumber>
    </submittedName>
</protein>
<dbReference type="NCBIfam" id="NF041359">
    <property type="entry name" value="GntG_guanitoxin"/>
    <property type="match status" value="1"/>
</dbReference>
<dbReference type="InterPro" id="IPR015422">
    <property type="entry name" value="PyrdxlP-dep_Trfase_small"/>
</dbReference>
<evidence type="ECO:0000256" key="1">
    <source>
        <dbReference type="ARBA" id="ARBA00001933"/>
    </source>
</evidence>
<dbReference type="Proteomes" id="UP001248581">
    <property type="component" value="Chromosome"/>
</dbReference>
<accession>A0ABY9TMM9</accession>
<evidence type="ECO:0000256" key="2">
    <source>
        <dbReference type="ARBA" id="ARBA00006966"/>
    </source>
</evidence>
<reference evidence="7" key="1">
    <citation type="submission" date="2023-09" db="EMBL/GenBank/DDBJ databases">
        <authorList>
            <person name="Li S."/>
            <person name="Li X."/>
            <person name="Zhang C."/>
            <person name="Zhao Z."/>
        </authorList>
    </citation>
    <scope>NUCLEOTIDE SEQUENCE [LARGE SCALE GENOMIC DNA]</scope>
    <source>
        <strain evidence="7">SQ345</strain>
    </source>
</reference>
<dbReference type="PANTHER" id="PTHR48097">
    <property type="entry name" value="L-THREONINE ALDOLASE-RELATED"/>
    <property type="match status" value="1"/>
</dbReference>
<evidence type="ECO:0000256" key="3">
    <source>
        <dbReference type="ARBA" id="ARBA00011881"/>
    </source>
</evidence>
<dbReference type="EC" id="4.1.2.48" evidence="6"/>
<evidence type="ECO:0000259" key="5">
    <source>
        <dbReference type="Pfam" id="PF01212"/>
    </source>
</evidence>
<dbReference type="Gene3D" id="3.90.1150.10">
    <property type="entry name" value="Aspartate Aminotransferase, domain 1"/>
    <property type="match status" value="1"/>
</dbReference>
<organism evidence="6 7">
    <name type="scientific">Thalassotalea nanhaiensis</name>
    <dbReference type="NCBI Taxonomy" id="3065648"/>
    <lineage>
        <taxon>Bacteria</taxon>
        <taxon>Pseudomonadati</taxon>
        <taxon>Pseudomonadota</taxon>
        <taxon>Gammaproteobacteria</taxon>
        <taxon>Alteromonadales</taxon>
        <taxon>Colwelliaceae</taxon>
        <taxon>Thalassotalea</taxon>
    </lineage>
</organism>
<dbReference type="SUPFAM" id="SSF53383">
    <property type="entry name" value="PLP-dependent transferases"/>
    <property type="match status" value="1"/>
</dbReference>
<proteinExistence type="inferred from homology"/>
<dbReference type="Gene3D" id="3.40.640.10">
    <property type="entry name" value="Type I PLP-dependent aspartate aminotransferase-like (Major domain)"/>
    <property type="match status" value="1"/>
</dbReference>
<dbReference type="InterPro" id="IPR015421">
    <property type="entry name" value="PyrdxlP-dep_Trfase_major"/>
</dbReference>
<evidence type="ECO:0000313" key="7">
    <source>
        <dbReference type="Proteomes" id="UP001248581"/>
    </source>
</evidence>
<keyword evidence="4" id="KW-0663">Pyridoxal phosphate</keyword>
<dbReference type="RefSeq" id="WP_348389244.1">
    <property type="nucleotide sequence ID" value="NZ_CP134146.1"/>
</dbReference>
<evidence type="ECO:0000256" key="4">
    <source>
        <dbReference type="ARBA" id="ARBA00022898"/>
    </source>
</evidence>
<dbReference type="EMBL" id="CP134146">
    <property type="protein sequence ID" value="WNC70103.1"/>
    <property type="molecule type" value="Genomic_DNA"/>
</dbReference>
<dbReference type="PANTHER" id="PTHR48097:SF9">
    <property type="entry name" value="L-THREONINE ALDOLASE"/>
    <property type="match status" value="1"/>
</dbReference>
<comment type="subunit">
    <text evidence="3">Homotetramer.</text>
</comment>
<evidence type="ECO:0000313" key="6">
    <source>
        <dbReference type="EMBL" id="WNC70103.1"/>
    </source>
</evidence>
<dbReference type="InterPro" id="IPR015424">
    <property type="entry name" value="PyrdxlP-dep_Trfase"/>
</dbReference>
<keyword evidence="6" id="KW-0456">Lyase</keyword>
<comment type="cofactor">
    <cofactor evidence="1">
        <name>pyridoxal 5'-phosphate</name>
        <dbReference type="ChEBI" id="CHEBI:597326"/>
    </cofactor>
</comment>
<dbReference type="Pfam" id="PF01212">
    <property type="entry name" value="Beta_elim_lyase"/>
    <property type="match status" value="1"/>
</dbReference>
<feature type="domain" description="Aromatic amino acid beta-eliminating lyase/threonine aldolase" evidence="5">
    <location>
        <begin position="3"/>
        <end position="285"/>
    </location>
</feature>
<dbReference type="GO" id="GO:0016829">
    <property type="term" value="F:lyase activity"/>
    <property type="evidence" value="ECO:0007669"/>
    <property type="project" value="UniProtKB-KW"/>
</dbReference>
<dbReference type="InterPro" id="IPR001597">
    <property type="entry name" value="ArAA_b-elim_lyase/Thr_aldolase"/>
</dbReference>
<dbReference type="InterPro" id="IPR023603">
    <property type="entry name" value="Low_specificity_L-TA-like"/>
</dbReference>
<gene>
    <name evidence="6" type="primary">ltaE</name>
    <name evidence="6" type="ORF">RI845_08175</name>
</gene>